<protein>
    <submittedName>
        <fullName evidence="2">Uncharacterized protein</fullName>
    </submittedName>
</protein>
<accession>A0AAD6AU00</accession>
<feature type="compositionally biased region" description="Polar residues" evidence="1">
    <location>
        <begin position="24"/>
        <end position="33"/>
    </location>
</feature>
<gene>
    <name evidence="2" type="ORF">JOQ06_025613</name>
</gene>
<proteinExistence type="predicted"/>
<evidence type="ECO:0000313" key="2">
    <source>
        <dbReference type="EMBL" id="KAJ4931316.1"/>
    </source>
</evidence>
<dbReference type="Proteomes" id="UP001219934">
    <property type="component" value="Unassembled WGS sequence"/>
</dbReference>
<name>A0AAD6AU00_9TELE</name>
<dbReference type="EMBL" id="JAPTMU010000015">
    <property type="protein sequence ID" value="KAJ4931316.1"/>
    <property type="molecule type" value="Genomic_DNA"/>
</dbReference>
<feature type="region of interest" description="Disordered" evidence="1">
    <location>
        <begin position="1"/>
        <end position="96"/>
    </location>
</feature>
<evidence type="ECO:0000313" key="3">
    <source>
        <dbReference type="Proteomes" id="UP001219934"/>
    </source>
</evidence>
<reference evidence="2" key="1">
    <citation type="submission" date="2022-11" db="EMBL/GenBank/DDBJ databases">
        <title>Chromosome-level genome of Pogonophryne albipinna.</title>
        <authorList>
            <person name="Jo E."/>
        </authorList>
    </citation>
    <scope>NUCLEOTIDE SEQUENCE</scope>
    <source>
        <strain evidence="2">SGF0006</strain>
        <tissue evidence="2">Muscle</tissue>
    </source>
</reference>
<feature type="compositionally biased region" description="Basic residues" evidence="1">
    <location>
        <begin position="41"/>
        <end position="60"/>
    </location>
</feature>
<keyword evidence="3" id="KW-1185">Reference proteome</keyword>
<dbReference type="AlphaFoldDB" id="A0AAD6AU00"/>
<feature type="compositionally biased region" description="Basic and acidic residues" evidence="1">
    <location>
        <begin position="64"/>
        <end position="87"/>
    </location>
</feature>
<evidence type="ECO:0000256" key="1">
    <source>
        <dbReference type="SAM" id="MobiDB-lite"/>
    </source>
</evidence>
<comment type="caution">
    <text evidence="2">The sequence shown here is derived from an EMBL/GenBank/DDBJ whole genome shotgun (WGS) entry which is preliminary data.</text>
</comment>
<sequence length="186" mass="21379">MLRIYTCSKEKDKELSPKDATIMLSDSDTSSDFEPTDHRPIKTRRKQRLSVRNQPRRYHPSRIGTDHPVHHIERSSDSDEETRESSRPPRLAPPEMITTEVMSSPSLDDAGSNLCPGAGMHLKRTVCFLPQTKMQTSQTPLWPLPSMHLWKTLKYRLDLFLDIMVMIRTTLFPGIHITSTLCSIQH</sequence>
<feature type="compositionally biased region" description="Basic and acidic residues" evidence="1">
    <location>
        <begin position="8"/>
        <end position="17"/>
    </location>
</feature>
<organism evidence="2 3">
    <name type="scientific">Pogonophryne albipinna</name>
    <dbReference type="NCBI Taxonomy" id="1090488"/>
    <lineage>
        <taxon>Eukaryota</taxon>
        <taxon>Metazoa</taxon>
        <taxon>Chordata</taxon>
        <taxon>Craniata</taxon>
        <taxon>Vertebrata</taxon>
        <taxon>Euteleostomi</taxon>
        <taxon>Actinopterygii</taxon>
        <taxon>Neopterygii</taxon>
        <taxon>Teleostei</taxon>
        <taxon>Neoteleostei</taxon>
        <taxon>Acanthomorphata</taxon>
        <taxon>Eupercaria</taxon>
        <taxon>Perciformes</taxon>
        <taxon>Notothenioidei</taxon>
        <taxon>Pogonophryne</taxon>
    </lineage>
</organism>